<evidence type="ECO:0000313" key="2">
    <source>
        <dbReference type="Proteomes" id="UP000679725"/>
    </source>
</evidence>
<dbReference type="RefSeq" id="WP_215232072.1">
    <property type="nucleotide sequence ID" value="NZ_CAJRAU010000001.1"/>
</dbReference>
<gene>
    <name evidence="1" type="ORF">DYBT9623_00670</name>
</gene>
<sequence>MIILPDDFEIEFEGMQLKIKIHTMIERKVFEVVFPDGRKNLMISRSTVFDGSKVWMSIPEGRQKEALSIGAKIVEYFKSL</sequence>
<reference evidence="1 2" key="1">
    <citation type="submission" date="2021-04" db="EMBL/GenBank/DDBJ databases">
        <authorList>
            <person name="Rodrigo-Torres L."/>
            <person name="Arahal R. D."/>
            <person name="Lucena T."/>
        </authorList>
    </citation>
    <scope>NUCLEOTIDE SEQUENCE [LARGE SCALE GENOMIC DNA]</scope>
    <source>
        <strain evidence="1 2">CECT 9623</strain>
    </source>
</reference>
<comment type="caution">
    <text evidence="1">The sequence shown here is derived from an EMBL/GenBank/DDBJ whole genome shotgun (WGS) entry which is preliminary data.</text>
</comment>
<proteinExistence type="predicted"/>
<keyword evidence="2" id="KW-1185">Reference proteome</keyword>
<dbReference type="EMBL" id="CAJRAU010000001">
    <property type="protein sequence ID" value="CAG5067942.1"/>
    <property type="molecule type" value="Genomic_DNA"/>
</dbReference>
<accession>A0ABM8UKI7</accession>
<protein>
    <submittedName>
        <fullName evidence="1">Uncharacterized protein</fullName>
    </submittedName>
</protein>
<dbReference type="Proteomes" id="UP000679725">
    <property type="component" value="Unassembled WGS sequence"/>
</dbReference>
<name>A0ABM8UKI7_9BACT</name>
<evidence type="ECO:0000313" key="1">
    <source>
        <dbReference type="EMBL" id="CAG5067942.1"/>
    </source>
</evidence>
<organism evidence="1 2">
    <name type="scientific">Dyadobacter linearis</name>
    <dbReference type="NCBI Taxonomy" id="2823330"/>
    <lineage>
        <taxon>Bacteria</taxon>
        <taxon>Pseudomonadati</taxon>
        <taxon>Bacteroidota</taxon>
        <taxon>Cytophagia</taxon>
        <taxon>Cytophagales</taxon>
        <taxon>Spirosomataceae</taxon>
        <taxon>Dyadobacter</taxon>
    </lineage>
</organism>